<protein>
    <submittedName>
        <fullName evidence="1">Uncharacterized protein</fullName>
    </submittedName>
</protein>
<comment type="caution">
    <text evidence="1">The sequence shown here is derived from an EMBL/GenBank/DDBJ whole genome shotgun (WGS) entry which is preliminary data.</text>
</comment>
<sequence>MAAAASSRTCSTNTMHEDRFTEEIPHHYIIFLSSSSRLLGTPDTVAADSLCRFLARRRNLAISLPPYPYRRGSLRSIIFEVQPSRSADLLGFSLPHVQYSVPCCWEDFVKMDINKLKKCVSKVYYHVYRLGASVHARAGYTTPGRKGHCRGWERREILSIFMFDGGTKPGFCNTPSLPFLW</sequence>
<dbReference type="EMBL" id="RCHU02000013">
    <property type="protein sequence ID" value="KAL3574472.1"/>
    <property type="molecule type" value="Genomic_DNA"/>
</dbReference>
<gene>
    <name evidence="1" type="ORF">D5086_025085</name>
</gene>
<dbReference type="Proteomes" id="UP000309997">
    <property type="component" value="Unassembled WGS sequence"/>
</dbReference>
<keyword evidence="2" id="KW-1185">Reference proteome</keyword>
<proteinExistence type="predicted"/>
<accession>A0ACC4B7U3</accession>
<evidence type="ECO:0000313" key="1">
    <source>
        <dbReference type="EMBL" id="KAL3574472.1"/>
    </source>
</evidence>
<evidence type="ECO:0000313" key="2">
    <source>
        <dbReference type="Proteomes" id="UP000309997"/>
    </source>
</evidence>
<organism evidence="1 2">
    <name type="scientific">Populus alba</name>
    <name type="common">White poplar</name>
    <dbReference type="NCBI Taxonomy" id="43335"/>
    <lineage>
        <taxon>Eukaryota</taxon>
        <taxon>Viridiplantae</taxon>
        <taxon>Streptophyta</taxon>
        <taxon>Embryophyta</taxon>
        <taxon>Tracheophyta</taxon>
        <taxon>Spermatophyta</taxon>
        <taxon>Magnoliopsida</taxon>
        <taxon>eudicotyledons</taxon>
        <taxon>Gunneridae</taxon>
        <taxon>Pentapetalae</taxon>
        <taxon>rosids</taxon>
        <taxon>fabids</taxon>
        <taxon>Malpighiales</taxon>
        <taxon>Salicaceae</taxon>
        <taxon>Saliceae</taxon>
        <taxon>Populus</taxon>
    </lineage>
</organism>
<name>A0ACC4B7U3_POPAL</name>
<reference evidence="1 2" key="1">
    <citation type="journal article" date="2024" name="Plant Biotechnol. J.">
        <title>Genome and CRISPR/Cas9 system of a widespread forest tree (Populus alba) in the world.</title>
        <authorList>
            <person name="Liu Y.J."/>
            <person name="Jiang P.F."/>
            <person name="Han X.M."/>
            <person name="Li X.Y."/>
            <person name="Wang H.M."/>
            <person name="Wang Y.J."/>
            <person name="Wang X.X."/>
            <person name="Zeng Q.Y."/>
        </authorList>
    </citation>
    <scope>NUCLEOTIDE SEQUENCE [LARGE SCALE GENOMIC DNA]</scope>
    <source>
        <strain evidence="2">cv. PAL-ZL1</strain>
    </source>
</reference>